<dbReference type="Gene3D" id="1.10.10.10">
    <property type="entry name" value="Winged helix-like DNA-binding domain superfamily/Winged helix DNA-binding domain"/>
    <property type="match status" value="1"/>
</dbReference>
<dbReference type="InterPro" id="IPR013249">
    <property type="entry name" value="RNA_pol_sigma70_r4_t2"/>
</dbReference>
<gene>
    <name evidence="2" type="ORF">LEA_08792</name>
</gene>
<dbReference type="InterPro" id="IPR036388">
    <property type="entry name" value="WH-like_DNA-bd_sf"/>
</dbReference>
<dbReference type="InterPro" id="IPR013324">
    <property type="entry name" value="RNA_pol_sigma_r3/r4-like"/>
</dbReference>
<protein>
    <submittedName>
        <fullName evidence="2">Sigma-70, region 4</fullName>
    </submittedName>
</protein>
<name>K1TF97_9ZZZZ</name>
<accession>K1TF97</accession>
<dbReference type="SUPFAM" id="SSF88659">
    <property type="entry name" value="Sigma3 and sigma4 domains of RNA polymerase sigma factors"/>
    <property type="match status" value="1"/>
</dbReference>
<feature type="domain" description="RNA polymerase sigma factor 70 region 4 type 2" evidence="1">
    <location>
        <begin position="54"/>
        <end position="106"/>
    </location>
</feature>
<dbReference type="AlphaFoldDB" id="K1TF97"/>
<dbReference type="EMBL" id="AJWY01005872">
    <property type="protein sequence ID" value="EKC68448.1"/>
    <property type="molecule type" value="Genomic_DNA"/>
</dbReference>
<comment type="caution">
    <text evidence="2">The sequence shown here is derived from an EMBL/GenBank/DDBJ whole genome shotgun (WGS) entry which is preliminary data.</text>
</comment>
<organism evidence="2">
    <name type="scientific">human gut metagenome</name>
    <dbReference type="NCBI Taxonomy" id="408170"/>
    <lineage>
        <taxon>unclassified sequences</taxon>
        <taxon>metagenomes</taxon>
        <taxon>organismal metagenomes</taxon>
    </lineage>
</organism>
<dbReference type="Pfam" id="PF08281">
    <property type="entry name" value="Sigma70_r4_2"/>
    <property type="match status" value="1"/>
</dbReference>
<reference evidence="2" key="1">
    <citation type="journal article" date="2013" name="Environ. Microbiol.">
        <title>Microbiota from the distal guts of lean and obese adolescents exhibit partial functional redundancy besides clear differences in community structure.</title>
        <authorList>
            <person name="Ferrer M."/>
            <person name="Ruiz A."/>
            <person name="Lanza F."/>
            <person name="Haange S.B."/>
            <person name="Oberbach A."/>
            <person name="Till H."/>
            <person name="Bargiela R."/>
            <person name="Campoy C."/>
            <person name="Segura M.T."/>
            <person name="Richter M."/>
            <person name="von Bergen M."/>
            <person name="Seifert J."/>
            <person name="Suarez A."/>
        </authorList>
    </citation>
    <scope>NUCLEOTIDE SEQUENCE</scope>
</reference>
<evidence type="ECO:0000313" key="2">
    <source>
        <dbReference type="EMBL" id="EKC68448.1"/>
    </source>
</evidence>
<proteinExistence type="predicted"/>
<sequence>EMFKEFDRKEAAYRLRTYRHKAYYSLDRDDGLEHEAVFVALSPHELYERKVTMQELHAAIASLPNKQAKRIYAHFILGMTKQDIALAEGVHEKVVRVAIERGLRRLEKILKNSL</sequence>
<dbReference type="GO" id="GO:0016987">
    <property type="term" value="F:sigma factor activity"/>
    <property type="evidence" value="ECO:0007669"/>
    <property type="project" value="InterPro"/>
</dbReference>
<dbReference type="GO" id="GO:0006352">
    <property type="term" value="P:DNA-templated transcription initiation"/>
    <property type="evidence" value="ECO:0007669"/>
    <property type="project" value="InterPro"/>
</dbReference>
<dbReference type="GO" id="GO:0003677">
    <property type="term" value="F:DNA binding"/>
    <property type="evidence" value="ECO:0007669"/>
    <property type="project" value="InterPro"/>
</dbReference>
<evidence type="ECO:0000259" key="1">
    <source>
        <dbReference type="Pfam" id="PF08281"/>
    </source>
</evidence>
<feature type="non-terminal residue" evidence="2">
    <location>
        <position position="1"/>
    </location>
</feature>